<dbReference type="PANTHER" id="PTHR23120:SF22">
    <property type="entry name" value="MAESTRO HEAT-LIKE REPEAT-CONTAINING PROTEIN FAMILY MEMBER 2B"/>
    <property type="match status" value="1"/>
</dbReference>
<reference evidence="3" key="1">
    <citation type="submission" date="2025-08" db="UniProtKB">
        <authorList>
            <consortium name="RefSeq"/>
        </authorList>
    </citation>
    <scope>IDENTIFICATION</scope>
    <source>
        <tissue evidence="3">Blood</tissue>
    </source>
</reference>
<evidence type="ECO:0000259" key="1">
    <source>
        <dbReference type="Pfam" id="PF23227"/>
    </source>
</evidence>
<dbReference type="Gene3D" id="1.25.10.10">
    <property type="entry name" value="Leucine-rich Repeat Variant"/>
    <property type="match status" value="1"/>
</dbReference>
<dbReference type="SUPFAM" id="SSF48371">
    <property type="entry name" value="ARM repeat"/>
    <property type="match status" value="1"/>
</dbReference>
<dbReference type="PANTHER" id="PTHR23120">
    <property type="entry name" value="MAESTRO-RELATED HEAT DOMAIN-CONTAINING"/>
    <property type="match status" value="1"/>
</dbReference>
<dbReference type="InterPro" id="IPR045206">
    <property type="entry name" value="Maestro_heat-like_prot"/>
</dbReference>
<organism evidence="2 3">
    <name type="scientific">Apteryx mantelli</name>
    <name type="common">North Island brown kiwi</name>
    <dbReference type="NCBI Taxonomy" id="2696672"/>
    <lineage>
        <taxon>Eukaryota</taxon>
        <taxon>Metazoa</taxon>
        <taxon>Chordata</taxon>
        <taxon>Craniata</taxon>
        <taxon>Vertebrata</taxon>
        <taxon>Euteleostomi</taxon>
        <taxon>Archelosauria</taxon>
        <taxon>Archosauria</taxon>
        <taxon>Dinosauria</taxon>
        <taxon>Saurischia</taxon>
        <taxon>Theropoda</taxon>
        <taxon>Coelurosauria</taxon>
        <taxon>Aves</taxon>
        <taxon>Palaeognathae</taxon>
        <taxon>Apterygiformes</taxon>
        <taxon>Apterygidae</taxon>
        <taxon>Apteryx</taxon>
    </lineage>
</organism>
<evidence type="ECO:0000313" key="3">
    <source>
        <dbReference type="RefSeq" id="XP_067153092.1"/>
    </source>
</evidence>
<protein>
    <submittedName>
        <fullName evidence="3">Protein maestro-like</fullName>
    </submittedName>
</protein>
<dbReference type="Proteomes" id="UP001652627">
    <property type="component" value="Chromosome 5"/>
</dbReference>
<dbReference type="GeneID" id="136992133"/>
<dbReference type="Pfam" id="PF23227">
    <property type="entry name" value="HEAT_MROH2B_C"/>
    <property type="match status" value="1"/>
</dbReference>
<dbReference type="InterPro" id="IPR011989">
    <property type="entry name" value="ARM-like"/>
</dbReference>
<keyword evidence="2" id="KW-1185">Reference proteome</keyword>
<sequence>MAAAFFAELMKEPALQEWRCFQPILGALAEKTQDPSSTVRQMAARGLGNLVSGAPEKLRKHKGAILEALRRGLEDVASAEVVAESLLALAKVVDELKGKAVGSTFKDLAKATRTFFDAEQASLRSAAFTLYGVLAASATRRWRSFFTEELANTWASLVLHLRDPDPGASMACQGALRLCAPFLGLRRVRQGIAVNTRLSAAELQDDICSQLAQESPKHQQALYIATRRCFLRSCVDLQAAALDVAGLELRGGGRSRVQGLQGAGKAEQVLRVGCGRAGRERAP</sequence>
<accession>A0ABM4EK60</accession>
<name>A0ABM4EK60_9AVES</name>
<dbReference type="RefSeq" id="XP_067153092.1">
    <property type="nucleotide sequence ID" value="XM_067296991.1"/>
</dbReference>
<proteinExistence type="predicted"/>
<dbReference type="InterPro" id="IPR055406">
    <property type="entry name" value="HEAT_Maestro"/>
</dbReference>
<feature type="domain" description="Maestro/Maestro-like HEAT-repeats" evidence="1">
    <location>
        <begin position="24"/>
        <end position="247"/>
    </location>
</feature>
<evidence type="ECO:0000313" key="2">
    <source>
        <dbReference type="Proteomes" id="UP001652627"/>
    </source>
</evidence>
<gene>
    <name evidence="3" type="primary">LOC136992133</name>
</gene>
<dbReference type="InterPro" id="IPR016024">
    <property type="entry name" value="ARM-type_fold"/>
</dbReference>